<protein>
    <submittedName>
        <fullName evidence="1">Uncharacterized protein</fullName>
    </submittedName>
</protein>
<evidence type="ECO:0000313" key="2">
    <source>
        <dbReference type="Proteomes" id="UP001055439"/>
    </source>
</evidence>
<dbReference type="PANTHER" id="PTHR33168">
    <property type="entry name" value="STRESS INDUCED PROTEIN-RELATED"/>
    <property type="match status" value="1"/>
</dbReference>
<dbReference type="OrthoDB" id="1688035at2759"/>
<reference evidence="1" key="1">
    <citation type="submission" date="2022-05" db="EMBL/GenBank/DDBJ databases">
        <title>The Musa troglodytarum L. genome provides insights into the mechanism of non-climacteric behaviour and enrichment of carotenoids.</title>
        <authorList>
            <person name="Wang J."/>
        </authorList>
    </citation>
    <scope>NUCLEOTIDE SEQUENCE</scope>
    <source>
        <tissue evidence="1">Leaf</tissue>
    </source>
</reference>
<evidence type="ECO:0000313" key="1">
    <source>
        <dbReference type="EMBL" id="URE47995.1"/>
    </source>
</evidence>
<organism evidence="1 2">
    <name type="scientific">Musa troglodytarum</name>
    <name type="common">fe'i banana</name>
    <dbReference type="NCBI Taxonomy" id="320322"/>
    <lineage>
        <taxon>Eukaryota</taxon>
        <taxon>Viridiplantae</taxon>
        <taxon>Streptophyta</taxon>
        <taxon>Embryophyta</taxon>
        <taxon>Tracheophyta</taxon>
        <taxon>Spermatophyta</taxon>
        <taxon>Magnoliopsida</taxon>
        <taxon>Liliopsida</taxon>
        <taxon>Zingiberales</taxon>
        <taxon>Musaceae</taxon>
        <taxon>Musa</taxon>
    </lineage>
</organism>
<proteinExistence type="predicted"/>
<gene>
    <name evidence="1" type="ORF">MUK42_14116</name>
</gene>
<dbReference type="Proteomes" id="UP001055439">
    <property type="component" value="Chromosome 9"/>
</dbReference>
<name>A0A9E7I811_9LILI</name>
<dbReference type="AlphaFoldDB" id="A0A9E7I811"/>
<sequence>MDCCPELRKRRSCACPPLHIGNWCNGRRGTAGFARATADECDEEFDSPLSCRPTQSRWRGLWRRIVKEKRRTLSSANPAHLPYDPYTYAQNFDEGSASVEPDNLSRSFSARFAVPSTTTTTVQRVG</sequence>
<accession>A0A9E7I811</accession>
<dbReference type="EMBL" id="CP097511">
    <property type="protein sequence ID" value="URE47995.1"/>
    <property type="molecule type" value="Genomic_DNA"/>
</dbReference>
<keyword evidence="2" id="KW-1185">Reference proteome</keyword>